<organism evidence="2 3">
    <name type="scientific">Polypedilum vanderplanki</name>
    <name type="common">Sleeping chironomid midge</name>
    <dbReference type="NCBI Taxonomy" id="319348"/>
    <lineage>
        <taxon>Eukaryota</taxon>
        <taxon>Metazoa</taxon>
        <taxon>Ecdysozoa</taxon>
        <taxon>Arthropoda</taxon>
        <taxon>Hexapoda</taxon>
        <taxon>Insecta</taxon>
        <taxon>Pterygota</taxon>
        <taxon>Neoptera</taxon>
        <taxon>Endopterygota</taxon>
        <taxon>Diptera</taxon>
        <taxon>Nematocera</taxon>
        <taxon>Chironomoidea</taxon>
        <taxon>Chironomidae</taxon>
        <taxon>Chironominae</taxon>
        <taxon>Polypedilum</taxon>
        <taxon>Polypedilum</taxon>
    </lineage>
</organism>
<sequence length="325" mass="37637">MTKKILFAIFVVLILFDAVESFTANCNYKVSSYVIINSVYECHIFDIPITSENKDISVTGSHLSGRNNNDVTSIWIVSDWTLTFFPKNFSNFFPNIKVISIYYLSIEALYGDELNEFPNLELFEIISSNLTTISSRLFEKTPKIRVINFSYTSLERVGHDLFTPLNVLQIKWLAFYGNCINQYEWSYNQTAILSIIDELLEKCPFDDEENFFTTISLATTTEKNLACTDRNIEYLVCDLKNEIEGIQGNLKSKEERMDKFGSQLAQIQEDTQIKIREIEATFQNELTKMGEEMQVKDGKIQIFESRLKWMEEEVLRLTTNPCACK</sequence>
<evidence type="ECO:0000313" key="2">
    <source>
        <dbReference type="EMBL" id="KAG5669547.1"/>
    </source>
</evidence>
<accession>A0A9J6BJ11</accession>
<dbReference type="SUPFAM" id="SSF52058">
    <property type="entry name" value="L domain-like"/>
    <property type="match status" value="1"/>
</dbReference>
<dbReference type="OrthoDB" id="1702031at2759"/>
<dbReference type="Gene3D" id="3.80.10.10">
    <property type="entry name" value="Ribonuclease Inhibitor"/>
    <property type="match status" value="1"/>
</dbReference>
<evidence type="ECO:0000313" key="3">
    <source>
        <dbReference type="Proteomes" id="UP001107558"/>
    </source>
</evidence>
<dbReference type="Proteomes" id="UP001107558">
    <property type="component" value="Chromosome 4"/>
</dbReference>
<dbReference type="AlphaFoldDB" id="A0A9J6BJ11"/>
<protein>
    <submittedName>
        <fullName evidence="2">Uncharacterized protein</fullName>
    </submittedName>
</protein>
<keyword evidence="1" id="KW-0732">Signal</keyword>
<comment type="caution">
    <text evidence="2">The sequence shown here is derived from an EMBL/GenBank/DDBJ whole genome shotgun (WGS) entry which is preliminary data.</text>
</comment>
<reference evidence="2" key="1">
    <citation type="submission" date="2021-03" db="EMBL/GenBank/DDBJ databases">
        <title>Chromosome level genome of the anhydrobiotic midge Polypedilum vanderplanki.</title>
        <authorList>
            <person name="Yoshida Y."/>
            <person name="Kikawada T."/>
            <person name="Gusev O."/>
        </authorList>
    </citation>
    <scope>NUCLEOTIDE SEQUENCE</scope>
    <source>
        <strain evidence="2">NIAS01</strain>
        <tissue evidence="2">Whole body or cell culture</tissue>
    </source>
</reference>
<gene>
    <name evidence="2" type="ORF">PVAND_017434</name>
</gene>
<feature type="chain" id="PRO_5039899454" evidence="1">
    <location>
        <begin position="22"/>
        <end position="325"/>
    </location>
</feature>
<proteinExistence type="predicted"/>
<feature type="signal peptide" evidence="1">
    <location>
        <begin position="1"/>
        <end position="21"/>
    </location>
</feature>
<dbReference type="InterPro" id="IPR032675">
    <property type="entry name" value="LRR_dom_sf"/>
</dbReference>
<evidence type="ECO:0000256" key="1">
    <source>
        <dbReference type="SAM" id="SignalP"/>
    </source>
</evidence>
<dbReference type="EMBL" id="JADBJN010000004">
    <property type="protein sequence ID" value="KAG5669547.1"/>
    <property type="molecule type" value="Genomic_DNA"/>
</dbReference>
<name>A0A9J6BJ11_POLVA</name>
<keyword evidence="3" id="KW-1185">Reference proteome</keyword>